<feature type="transmembrane region" description="Helical" evidence="6">
    <location>
        <begin position="296"/>
        <end position="319"/>
    </location>
</feature>
<comment type="caution">
    <text evidence="7">The sequence shown here is derived from an EMBL/GenBank/DDBJ whole genome shotgun (WGS) entry which is preliminary data.</text>
</comment>
<dbReference type="GO" id="GO:0022857">
    <property type="term" value="F:transmembrane transporter activity"/>
    <property type="evidence" value="ECO:0007669"/>
    <property type="project" value="InterPro"/>
</dbReference>
<keyword evidence="5 6" id="KW-0472">Membrane</keyword>
<evidence type="ECO:0000313" key="7">
    <source>
        <dbReference type="EMBL" id="ELU42010.1"/>
    </source>
</evidence>
<organism evidence="7 8">
    <name type="scientific">Thanatephorus cucumeris (strain AG1-IA)</name>
    <name type="common">Rice sheath blight fungus</name>
    <name type="synonym">Rhizoctonia solani</name>
    <dbReference type="NCBI Taxonomy" id="983506"/>
    <lineage>
        <taxon>Eukaryota</taxon>
        <taxon>Fungi</taxon>
        <taxon>Dikarya</taxon>
        <taxon>Basidiomycota</taxon>
        <taxon>Agaricomycotina</taxon>
        <taxon>Agaricomycetes</taxon>
        <taxon>Cantharellales</taxon>
        <taxon>Ceratobasidiaceae</taxon>
        <taxon>Rhizoctonia</taxon>
        <taxon>Rhizoctonia solani AG-1</taxon>
    </lineage>
</organism>
<evidence type="ECO:0000256" key="4">
    <source>
        <dbReference type="ARBA" id="ARBA00022989"/>
    </source>
</evidence>
<dbReference type="EMBL" id="AFRT01000949">
    <property type="protein sequence ID" value="ELU42010.1"/>
    <property type="molecule type" value="Genomic_DNA"/>
</dbReference>
<dbReference type="OMA" id="FWCIAIN"/>
<keyword evidence="8" id="KW-1185">Reference proteome</keyword>
<dbReference type="PANTHER" id="PTHR45649">
    <property type="entry name" value="AMINO-ACID PERMEASE BAT1"/>
    <property type="match status" value="1"/>
</dbReference>
<name>L8WVH3_THACA</name>
<accession>L8WVH3</accession>
<evidence type="ECO:0000313" key="8">
    <source>
        <dbReference type="Proteomes" id="UP000011668"/>
    </source>
</evidence>
<sequence>MAPQDKKYQVDVPSGESLTSDDAELIAMGYQAFSIMGMCSSIATTFNTPLTLGGPASVSLSKSPTMCFTLGASIAEIVSAFPTAGGLYTASAPRSSETTCHRRMGCRLVSGSQIALTWAEFPYDVISRLNMLGQVAGVSSTEFGLSNMIWGATSFTHPNSGLELIRTYHHEMLPSPLSGLHPLYGFILPLTLRLRLASLNRTPRLPYLEYSIQNSLATKYLARMTSGFVFVNIGATLRGISSYVFGSAGVVNQTGGWNTGIAFLFGLLSVQWTMTDYDATAHISEEVQRAAVAAPAAIFIAVVGTGLLGWLFNIVLVLCSGPLEDLPGPSGLAVLEIMYRRIGRAGALFLWVWVCLTAFFVVQTALQACSRTFYAFSRDRGLPDKGIFGRITKNHVPLYAVVSLEDKVRPKVHILPGLLDLASPIAAQAIFALTAMALDLSYIVPIACRRIFRNHPEVHFKPGPFYMGDGFLGWAVNIMCILWTLFVAVILALPTIIPVTQLNMNYASVITVGVMVCSLAWYFAGARKHYHGPTSRFTRSLCLEAVLTVHLQAILDPITNQARGTVAKTSLLTTIFRIKAR</sequence>
<dbReference type="AlphaFoldDB" id="L8WVH3"/>
<dbReference type="HOGENOM" id="CLU_004495_0_3_1"/>
<evidence type="ECO:0000256" key="5">
    <source>
        <dbReference type="ARBA" id="ARBA00023136"/>
    </source>
</evidence>
<evidence type="ECO:0000256" key="1">
    <source>
        <dbReference type="ARBA" id="ARBA00004141"/>
    </source>
</evidence>
<evidence type="ECO:0000256" key="2">
    <source>
        <dbReference type="ARBA" id="ARBA00022448"/>
    </source>
</evidence>
<evidence type="ECO:0000256" key="3">
    <source>
        <dbReference type="ARBA" id="ARBA00022692"/>
    </source>
</evidence>
<dbReference type="STRING" id="983506.L8WVH3"/>
<feature type="transmembrane region" description="Helical" evidence="6">
    <location>
        <begin position="425"/>
        <end position="444"/>
    </location>
</feature>
<dbReference type="InterPro" id="IPR002293">
    <property type="entry name" value="AA/rel_permease1"/>
</dbReference>
<keyword evidence="3 6" id="KW-0812">Transmembrane</keyword>
<reference evidence="7 8" key="1">
    <citation type="journal article" date="2013" name="Nat. Commun.">
        <title>The evolution and pathogenic mechanisms of the rice sheath blight pathogen.</title>
        <authorList>
            <person name="Zheng A."/>
            <person name="Lin R."/>
            <person name="Xu L."/>
            <person name="Qin P."/>
            <person name="Tang C."/>
            <person name="Ai P."/>
            <person name="Zhang D."/>
            <person name="Liu Y."/>
            <person name="Sun Z."/>
            <person name="Feng H."/>
            <person name="Wang Y."/>
            <person name="Chen Y."/>
            <person name="Liang X."/>
            <person name="Fu R."/>
            <person name="Li Q."/>
            <person name="Zhang J."/>
            <person name="Yu X."/>
            <person name="Xie Z."/>
            <person name="Ding L."/>
            <person name="Guan P."/>
            <person name="Tang J."/>
            <person name="Liang Y."/>
            <person name="Wang S."/>
            <person name="Deng Q."/>
            <person name="Li S."/>
            <person name="Zhu J."/>
            <person name="Wang L."/>
            <person name="Liu H."/>
            <person name="Li P."/>
        </authorList>
    </citation>
    <scope>NUCLEOTIDE SEQUENCE [LARGE SCALE GENOMIC DNA]</scope>
    <source>
        <strain evidence="8">AG-1 IA</strain>
    </source>
</reference>
<comment type="subcellular location">
    <subcellularLocation>
        <location evidence="1">Membrane</location>
        <topology evidence="1">Multi-pass membrane protein</topology>
    </subcellularLocation>
</comment>
<feature type="transmembrane region" description="Helical" evidence="6">
    <location>
        <begin position="348"/>
        <end position="366"/>
    </location>
</feature>
<gene>
    <name evidence="7" type="ORF">AG1IA_03968</name>
</gene>
<evidence type="ECO:0000256" key="6">
    <source>
        <dbReference type="SAM" id="Phobius"/>
    </source>
</evidence>
<dbReference type="GO" id="GO:0016020">
    <property type="term" value="C:membrane"/>
    <property type="evidence" value="ECO:0007669"/>
    <property type="project" value="UniProtKB-SubCell"/>
</dbReference>
<feature type="transmembrane region" description="Helical" evidence="6">
    <location>
        <begin position="471"/>
        <end position="493"/>
    </location>
</feature>
<dbReference type="Pfam" id="PF13520">
    <property type="entry name" value="AA_permease_2"/>
    <property type="match status" value="1"/>
</dbReference>
<dbReference type="Proteomes" id="UP000011668">
    <property type="component" value="Unassembled WGS sequence"/>
</dbReference>
<proteinExistence type="predicted"/>
<protein>
    <submittedName>
        <fullName evidence="7">Amino acid permease</fullName>
    </submittedName>
</protein>
<dbReference type="Gene3D" id="1.20.1740.10">
    <property type="entry name" value="Amino acid/polyamine transporter I"/>
    <property type="match status" value="1"/>
</dbReference>
<dbReference type="OrthoDB" id="10054429at2759"/>
<feature type="transmembrane region" description="Helical" evidence="6">
    <location>
        <begin position="505"/>
        <end position="524"/>
    </location>
</feature>
<keyword evidence="2" id="KW-0813">Transport</keyword>
<keyword evidence="4 6" id="KW-1133">Transmembrane helix</keyword>
<dbReference type="PANTHER" id="PTHR45649:SF9">
    <property type="entry name" value="AMINO-ACID PERMEASE 2"/>
    <property type="match status" value="1"/>
</dbReference>